<reference evidence="5 6" key="1">
    <citation type="journal article" date="2020" name="Mol. Plant">
        <title>The Chromosome-Based Rubber Tree Genome Provides New Insights into Spurge Genome Evolution and Rubber Biosynthesis.</title>
        <authorList>
            <person name="Liu J."/>
            <person name="Shi C."/>
            <person name="Shi C.C."/>
            <person name="Li W."/>
            <person name="Zhang Q.J."/>
            <person name="Zhang Y."/>
            <person name="Li K."/>
            <person name="Lu H.F."/>
            <person name="Shi C."/>
            <person name="Zhu S.T."/>
            <person name="Xiao Z.Y."/>
            <person name="Nan H."/>
            <person name="Yue Y."/>
            <person name="Zhu X.G."/>
            <person name="Wu Y."/>
            <person name="Hong X.N."/>
            <person name="Fan G.Y."/>
            <person name="Tong Y."/>
            <person name="Zhang D."/>
            <person name="Mao C.L."/>
            <person name="Liu Y.L."/>
            <person name="Hao S.J."/>
            <person name="Liu W.Q."/>
            <person name="Lv M.Q."/>
            <person name="Zhang H.B."/>
            <person name="Liu Y."/>
            <person name="Hu-Tang G.R."/>
            <person name="Wang J.P."/>
            <person name="Wang J.H."/>
            <person name="Sun Y.H."/>
            <person name="Ni S.B."/>
            <person name="Chen W.B."/>
            <person name="Zhang X.C."/>
            <person name="Jiao Y.N."/>
            <person name="Eichler E.E."/>
            <person name="Li G.H."/>
            <person name="Liu X."/>
            <person name="Gao L.Z."/>
        </authorList>
    </citation>
    <scope>NUCLEOTIDE SEQUENCE [LARGE SCALE GENOMIC DNA]</scope>
    <source>
        <strain evidence="6">cv. GT1</strain>
        <tissue evidence="5">Leaf</tissue>
    </source>
</reference>
<dbReference type="GO" id="GO:0098542">
    <property type="term" value="P:defense response to other organism"/>
    <property type="evidence" value="ECO:0007669"/>
    <property type="project" value="TreeGrafter"/>
</dbReference>
<dbReference type="InterPro" id="IPR058922">
    <property type="entry name" value="WHD_DRP"/>
</dbReference>
<evidence type="ECO:0000256" key="2">
    <source>
        <dbReference type="ARBA" id="ARBA00022821"/>
    </source>
</evidence>
<keyword evidence="1" id="KW-0677">Repeat</keyword>
<dbReference type="Pfam" id="PF23598">
    <property type="entry name" value="LRR_14"/>
    <property type="match status" value="1"/>
</dbReference>
<gene>
    <name evidence="5" type="ORF">GH714_011096</name>
</gene>
<evidence type="ECO:0000313" key="6">
    <source>
        <dbReference type="Proteomes" id="UP000467840"/>
    </source>
</evidence>
<feature type="domain" description="Disease resistance protein winged helix" evidence="3">
    <location>
        <begin position="86"/>
        <end position="149"/>
    </location>
</feature>
<dbReference type="Proteomes" id="UP000467840">
    <property type="component" value="Chromosome 4"/>
</dbReference>
<dbReference type="PANTHER" id="PTHR23155">
    <property type="entry name" value="DISEASE RESISTANCE PROTEIN RP"/>
    <property type="match status" value="1"/>
</dbReference>
<comment type="caution">
    <text evidence="5">The sequence shown here is derived from an EMBL/GenBank/DDBJ whole genome shotgun (WGS) entry which is preliminary data.</text>
</comment>
<evidence type="ECO:0000256" key="1">
    <source>
        <dbReference type="ARBA" id="ARBA00022737"/>
    </source>
</evidence>
<dbReference type="SUPFAM" id="SSF52058">
    <property type="entry name" value="L domain-like"/>
    <property type="match status" value="1"/>
</dbReference>
<dbReference type="InterPro" id="IPR055414">
    <property type="entry name" value="LRR_R13L4/SHOC2-like"/>
</dbReference>
<dbReference type="InterPro" id="IPR036388">
    <property type="entry name" value="WH-like_DNA-bd_sf"/>
</dbReference>
<dbReference type="Gene3D" id="1.10.10.10">
    <property type="entry name" value="Winged helix-like DNA-binding domain superfamily/Winged helix DNA-binding domain"/>
    <property type="match status" value="1"/>
</dbReference>
<keyword evidence="6" id="KW-1185">Reference proteome</keyword>
<dbReference type="PANTHER" id="PTHR23155:SF955">
    <property type="entry name" value="AAA+ ATPASE DOMAIN-CONTAINING PROTEIN"/>
    <property type="match status" value="1"/>
</dbReference>
<protein>
    <recommendedName>
        <fullName evidence="7">NB-ARC domain-containing protein</fullName>
    </recommendedName>
</protein>
<evidence type="ECO:0008006" key="7">
    <source>
        <dbReference type="Google" id="ProtNLM"/>
    </source>
</evidence>
<accession>A0A6A6LI99</accession>
<dbReference type="EMBL" id="JAAGAX010000010">
    <property type="protein sequence ID" value="KAF2300257.1"/>
    <property type="molecule type" value="Genomic_DNA"/>
</dbReference>
<dbReference type="InterPro" id="IPR042197">
    <property type="entry name" value="Apaf_helical"/>
</dbReference>
<name>A0A6A6LI99_HEVBR</name>
<dbReference type="InterPro" id="IPR032675">
    <property type="entry name" value="LRR_dom_sf"/>
</dbReference>
<dbReference type="InterPro" id="IPR044974">
    <property type="entry name" value="Disease_R_plants"/>
</dbReference>
<evidence type="ECO:0000259" key="3">
    <source>
        <dbReference type="Pfam" id="PF23559"/>
    </source>
</evidence>
<evidence type="ECO:0000259" key="4">
    <source>
        <dbReference type="Pfam" id="PF23598"/>
    </source>
</evidence>
<keyword evidence="2" id="KW-0611">Plant defense</keyword>
<sequence length="575" mass="66338">MRAGHYLLIPLELLQLKREILRRCGGLPLMIKKLAGLPSKKDASPEKWSRVLEQVNQNEGPWFTTLREINKNLPLYLTRCLFYFGLFPEDFEVPARMISLWVAEGLGRQKGDEESPECVSEKCLMELVNQNMIQVTKKKMNGKISRCRLPHALRVHWLSKPKEAFFLEDNVGINLSTNNMGVIRRLADHLNYKDASFDHIHGKHINSSVYYSYRDVSFWSFDTREGSRAGEDIENFLERCISSGSFCFLWVLDLENVYKPKLPKAAGQLARLRYLGLRSTYLRHFIDKLLNLQTLDLKRACFNTIPNSIWKMQRLRHLFLAESFCSMFVPRQEDSSLVDLQTLWGAFVDENSPVRNGLDRLSKITKLGIKCKASVSTQNEAMSAQLVAVANWVMNLKHLQYLRLKSFDESGLPWDLYLESLLGHKDLCSVYLVAKLKNQYLVSELPQNLIEPALSASEMEEDPINLRILRLLSRSFTGKKMLSSRGGFAKLEVLMFWKLESLEEWNVEEGALPSLKGLEIRSCRNLKMLPDGLQLIKTVLELKLSRQPELSARIRDNQGEDWNKISHARHVYIED</sequence>
<dbReference type="Gene3D" id="1.10.8.430">
    <property type="entry name" value="Helical domain of apoptotic protease-activating factors"/>
    <property type="match status" value="1"/>
</dbReference>
<proteinExistence type="predicted"/>
<dbReference type="Gene3D" id="3.80.10.10">
    <property type="entry name" value="Ribonuclease Inhibitor"/>
    <property type="match status" value="1"/>
</dbReference>
<dbReference type="Pfam" id="PF23559">
    <property type="entry name" value="WHD_DRP"/>
    <property type="match status" value="1"/>
</dbReference>
<organism evidence="5 6">
    <name type="scientific">Hevea brasiliensis</name>
    <name type="common">Para rubber tree</name>
    <name type="synonym">Siphonia brasiliensis</name>
    <dbReference type="NCBI Taxonomy" id="3981"/>
    <lineage>
        <taxon>Eukaryota</taxon>
        <taxon>Viridiplantae</taxon>
        <taxon>Streptophyta</taxon>
        <taxon>Embryophyta</taxon>
        <taxon>Tracheophyta</taxon>
        <taxon>Spermatophyta</taxon>
        <taxon>Magnoliopsida</taxon>
        <taxon>eudicotyledons</taxon>
        <taxon>Gunneridae</taxon>
        <taxon>Pentapetalae</taxon>
        <taxon>rosids</taxon>
        <taxon>fabids</taxon>
        <taxon>Malpighiales</taxon>
        <taxon>Euphorbiaceae</taxon>
        <taxon>Crotonoideae</taxon>
        <taxon>Micrandreae</taxon>
        <taxon>Hevea</taxon>
    </lineage>
</organism>
<evidence type="ECO:0000313" key="5">
    <source>
        <dbReference type="EMBL" id="KAF2300257.1"/>
    </source>
</evidence>
<feature type="domain" description="Disease resistance R13L4/SHOC-2-like LRR" evidence="4">
    <location>
        <begin position="241"/>
        <end position="525"/>
    </location>
</feature>
<dbReference type="AlphaFoldDB" id="A0A6A6LI99"/>